<evidence type="ECO:0000313" key="5">
    <source>
        <dbReference type="Proteomes" id="UP000318416"/>
    </source>
</evidence>
<dbReference type="PANTHER" id="PTHR23028:SF53">
    <property type="entry name" value="ACYL_TRANSF_3 DOMAIN-CONTAINING PROTEIN"/>
    <property type="match status" value="1"/>
</dbReference>
<name>A0A561ERB8_9ACTN</name>
<feature type="domain" description="Acyltransferase 3" evidence="3">
    <location>
        <begin position="34"/>
        <end position="351"/>
    </location>
</feature>
<proteinExistence type="predicted"/>
<evidence type="ECO:0000259" key="3">
    <source>
        <dbReference type="Pfam" id="PF01757"/>
    </source>
</evidence>
<feature type="transmembrane region" description="Helical" evidence="2">
    <location>
        <begin position="186"/>
        <end position="203"/>
    </location>
</feature>
<feature type="transmembrane region" description="Helical" evidence="2">
    <location>
        <begin position="73"/>
        <end position="95"/>
    </location>
</feature>
<protein>
    <submittedName>
        <fullName evidence="4">Peptidoglycan/LPS O-acetylase OafA/YrhL</fullName>
    </submittedName>
</protein>
<keyword evidence="2" id="KW-0812">Transmembrane</keyword>
<dbReference type="OrthoDB" id="9807745at2"/>
<keyword evidence="2" id="KW-1133">Transmembrane helix</keyword>
<dbReference type="GO" id="GO:0009103">
    <property type="term" value="P:lipopolysaccharide biosynthetic process"/>
    <property type="evidence" value="ECO:0007669"/>
    <property type="project" value="TreeGrafter"/>
</dbReference>
<dbReference type="Pfam" id="PF01757">
    <property type="entry name" value="Acyl_transf_3"/>
    <property type="match status" value="1"/>
</dbReference>
<keyword evidence="2" id="KW-0472">Membrane</keyword>
<evidence type="ECO:0000313" key="4">
    <source>
        <dbReference type="EMBL" id="TWE18155.1"/>
    </source>
</evidence>
<feature type="transmembrane region" description="Helical" evidence="2">
    <location>
        <begin position="107"/>
        <end position="128"/>
    </location>
</feature>
<feature type="transmembrane region" description="Helical" evidence="2">
    <location>
        <begin position="237"/>
        <end position="254"/>
    </location>
</feature>
<dbReference type="GO" id="GO:0016747">
    <property type="term" value="F:acyltransferase activity, transferring groups other than amino-acyl groups"/>
    <property type="evidence" value="ECO:0007669"/>
    <property type="project" value="InterPro"/>
</dbReference>
<sequence length="399" mass="45096">MTVTDPGSRVDTTPAVKRAERPEPPARGGRLAVLDGLRFLAVLLVVLYHYVAFGSDWGRPRAEAFPVLYLPASYGWLGVQLFFLISGFVICLSCWGRSLSDFFTSRVVRLFPAYWFAVAATTLVVALVPGATVPRSWPDVLTNLTMLEYPFGAPYVDGVYWSLWVEARFYLIFAVVVWLGLSYRKVLAFCFLWAAAGVLAYGLPGVPLLQALAMPEYCWFFIGGMAFHLMRRFGPDLLLWLLVGFSFLAGVRATQPTYRFVAANSAYALPEWGVTALLAVFYLLMAGVALDWFRRIDWRWLSTAGAVTYPLYLLHEYIGWEAIEKLRYDVNPWVLAGSLLVLMLAASWAVNRYVEQPLSRWMKGQLRRSFERMRTVDREAALPRPRSEPRPGSDVGARR</sequence>
<evidence type="ECO:0000256" key="1">
    <source>
        <dbReference type="SAM" id="MobiDB-lite"/>
    </source>
</evidence>
<feature type="transmembrane region" description="Helical" evidence="2">
    <location>
        <begin position="332"/>
        <end position="354"/>
    </location>
</feature>
<feature type="transmembrane region" description="Helical" evidence="2">
    <location>
        <begin position="209"/>
        <end position="230"/>
    </location>
</feature>
<dbReference type="RefSeq" id="WP_145791285.1">
    <property type="nucleotide sequence ID" value="NZ_BAAABR010000029.1"/>
</dbReference>
<feature type="transmembrane region" description="Helical" evidence="2">
    <location>
        <begin position="274"/>
        <end position="293"/>
    </location>
</feature>
<feature type="transmembrane region" description="Helical" evidence="2">
    <location>
        <begin position="300"/>
        <end position="320"/>
    </location>
</feature>
<feature type="region of interest" description="Disordered" evidence="1">
    <location>
        <begin position="377"/>
        <end position="399"/>
    </location>
</feature>
<gene>
    <name evidence="4" type="ORF">FB465_3205</name>
</gene>
<comment type="caution">
    <text evidence="4">The sequence shown here is derived from an EMBL/GenBank/DDBJ whole genome shotgun (WGS) entry which is preliminary data.</text>
</comment>
<dbReference type="GO" id="GO:0016020">
    <property type="term" value="C:membrane"/>
    <property type="evidence" value="ECO:0007669"/>
    <property type="project" value="TreeGrafter"/>
</dbReference>
<dbReference type="InterPro" id="IPR002656">
    <property type="entry name" value="Acyl_transf_3_dom"/>
</dbReference>
<dbReference type="AlphaFoldDB" id="A0A561ERB8"/>
<reference evidence="4 5" key="1">
    <citation type="submission" date="2019-06" db="EMBL/GenBank/DDBJ databases">
        <title>Sequencing the genomes of 1000 actinobacteria strains.</title>
        <authorList>
            <person name="Klenk H.-P."/>
        </authorList>
    </citation>
    <scope>NUCLEOTIDE SEQUENCE [LARGE SCALE GENOMIC DNA]</scope>
    <source>
        <strain evidence="4 5">DSM 41649</strain>
    </source>
</reference>
<feature type="transmembrane region" description="Helical" evidence="2">
    <location>
        <begin position="31"/>
        <end position="53"/>
    </location>
</feature>
<accession>A0A561ERB8</accession>
<dbReference type="InterPro" id="IPR050879">
    <property type="entry name" value="Acyltransferase_3"/>
</dbReference>
<dbReference type="Proteomes" id="UP000318416">
    <property type="component" value="Unassembled WGS sequence"/>
</dbReference>
<dbReference type="EMBL" id="VIVR01000001">
    <property type="protein sequence ID" value="TWE18155.1"/>
    <property type="molecule type" value="Genomic_DNA"/>
</dbReference>
<keyword evidence="5" id="KW-1185">Reference proteome</keyword>
<feature type="transmembrane region" description="Helical" evidence="2">
    <location>
        <begin position="159"/>
        <end position="179"/>
    </location>
</feature>
<feature type="region of interest" description="Disordered" evidence="1">
    <location>
        <begin position="1"/>
        <end position="26"/>
    </location>
</feature>
<organism evidence="4 5">
    <name type="scientific">Kitasatospora atroaurantiaca</name>
    <dbReference type="NCBI Taxonomy" id="285545"/>
    <lineage>
        <taxon>Bacteria</taxon>
        <taxon>Bacillati</taxon>
        <taxon>Actinomycetota</taxon>
        <taxon>Actinomycetes</taxon>
        <taxon>Kitasatosporales</taxon>
        <taxon>Streptomycetaceae</taxon>
        <taxon>Kitasatospora</taxon>
    </lineage>
</organism>
<dbReference type="PANTHER" id="PTHR23028">
    <property type="entry name" value="ACETYLTRANSFERASE"/>
    <property type="match status" value="1"/>
</dbReference>
<evidence type="ECO:0000256" key="2">
    <source>
        <dbReference type="SAM" id="Phobius"/>
    </source>
</evidence>